<accession>A0A927GBS8</accession>
<keyword evidence="2" id="KW-1185">Reference proteome</keyword>
<dbReference type="Gene3D" id="2.60.120.620">
    <property type="entry name" value="q2cbj1_9rhob like domain"/>
    <property type="match status" value="1"/>
</dbReference>
<organism evidence="1 2">
    <name type="scientific">Spirosoma validum</name>
    <dbReference type="NCBI Taxonomy" id="2771355"/>
    <lineage>
        <taxon>Bacteria</taxon>
        <taxon>Pseudomonadati</taxon>
        <taxon>Bacteroidota</taxon>
        <taxon>Cytophagia</taxon>
        <taxon>Cytophagales</taxon>
        <taxon>Cytophagaceae</taxon>
        <taxon>Spirosoma</taxon>
    </lineage>
</organism>
<dbReference type="InterPro" id="IPR008775">
    <property type="entry name" value="Phytyl_CoA_dOase-like"/>
</dbReference>
<sequence length="339" mass="38054">MITPLEPLADSTQTSRLGILHLKRYWAKAMANRQGQLASDLIEAEWNLDVTLLSALGLGLEQTIRYLYATNPSFAEFEDWILTTTGGPTANKLSSFNELILGRSSPVTQDAGPILSADDLAHWDAQGYVIVRNAVSRAHCEETIQLICEFLDIERYNPHTWYRPNPAWQGIMVQLFQHPRLTSNRESSRIRLAYEQLWKRTDLWVTSDRVGFNPPQTVDWHFPGPHLHWDVSLDLPIPYGLQGLLYLSDTAANQGAFTLVPGFQHRIGDWLASLPAGANPRTQDLQGLGAIPLSASAGDFIIWQQALPHGSSPNMANEPRFVQYINYAPADVETRSVWK</sequence>
<keyword evidence="1" id="KW-0223">Dioxygenase</keyword>
<gene>
    <name evidence="1" type="ORF">IC230_03425</name>
</gene>
<dbReference type="Proteomes" id="UP000653797">
    <property type="component" value="Unassembled WGS sequence"/>
</dbReference>
<dbReference type="Pfam" id="PF05721">
    <property type="entry name" value="PhyH"/>
    <property type="match status" value="1"/>
</dbReference>
<dbReference type="SUPFAM" id="SSF51197">
    <property type="entry name" value="Clavaminate synthase-like"/>
    <property type="match status" value="1"/>
</dbReference>
<evidence type="ECO:0000313" key="1">
    <source>
        <dbReference type="EMBL" id="MBD2751928.1"/>
    </source>
</evidence>
<reference evidence="1" key="1">
    <citation type="submission" date="2020-09" db="EMBL/GenBank/DDBJ databases">
        <authorList>
            <person name="Kim M.K."/>
        </authorList>
    </citation>
    <scope>NUCLEOTIDE SEQUENCE</scope>
    <source>
        <strain evidence="1">BT704</strain>
    </source>
</reference>
<dbReference type="AlphaFoldDB" id="A0A927GBS8"/>
<evidence type="ECO:0000313" key="2">
    <source>
        <dbReference type="Proteomes" id="UP000653797"/>
    </source>
</evidence>
<dbReference type="RefSeq" id="WP_191037551.1">
    <property type="nucleotide sequence ID" value="NZ_JACXAA010000001.1"/>
</dbReference>
<dbReference type="PANTHER" id="PTHR31630">
    <property type="entry name" value="PHYTANOYL-COA DIOXYGENASE-RELATED-RELATED"/>
    <property type="match status" value="1"/>
</dbReference>
<dbReference type="EMBL" id="JACXAA010000001">
    <property type="protein sequence ID" value="MBD2751928.1"/>
    <property type="molecule type" value="Genomic_DNA"/>
</dbReference>
<comment type="caution">
    <text evidence="1">The sequence shown here is derived from an EMBL/GenBank/DDBJ whole genome shotgun (WGS) entry which is preliminary data.</text>
</comment>
<dbReference type="GO" id="GO:0016706">
    <property type="term" value="F:2-oxoglutarate-dependent dioxygenase activity"/>
    <property type="evidence" value="ECO:0007669"/>
    <property type="project" value="UniProtKB-ARBA"/>
</dbReference>
<keyword evidence="1" id="KW-0560">Oxidoreductase</keyword>
<name>A0A927GBS8_9BACT</name>
<proteinExistence type="predicted"/>
<protein>
    <submittedName>
        <fullName evidence="1">Phytanoyl-CoA dioxygenase family protein</fullName>
    </submittedName>
</protein>
<dbReference type="PANTHER" id="PTHR31630:SF6">
    <property type="entry name" value="PHYTANOYL-COA DIOXYGENASE-RELATED"/>
    <property type="match status" value="1"/>
</dbReference>